<dbReference type="PANTHER" id="PTHR24189">
    <property type="entry name" value="MYOTROPHIN"/>
    <property type="match status" value="1"/>
</dbReference>
<dbReference type="Pfam" id="PF12796">
    <property type="entry name" value="Ank_2"/>
    <property type="match status" value="1"/>
</dbReference>
<evidence type="ECO:0000256" key="3">
    <source>
        <dbReference type="PROSITE-ProRule" id="PRU00023"/>
    </source>
</evidence>
<keyword evidence="6" id="KW-1185">Reference proteome</keyword>
<dbReference type="InterPro" id="IPR036770">
    <property type="entry name" value="Ankyrin_rpt-contain_sf"/>
</dbReference>
<dbReference type="Proteomes" id="UP001295740">
    <property type="component" value="Unassembled WGS sequence"/>
</dbReference>
<organism evidence="5 6">
    <name type="scientific">Anthostomella pinea</name>
    <dbReference type="NCBI Taxonomy" id="933095"/>
    <lineage>
        <taxon>Eukaryota</taxon>
        <taxon>Fungi</taxon>
        <taxon>Dikarya</taxon>
        <taxon>Ascomycota</taxon>
        <taxon>Pezizomycotina</taxon>
        <taxon>Sordariomycetes</taxon>
        <taxon>Xylariomycetidae</taxon>
        <taxon>Xylariales</taxon>
        <taxon>Xylariaceae</taxon>
        <taxon>Anthostomella</taxon>
    </lineage>
</organism>
<dbReference type="PROSITE" id="PS50297">
    <property type="entry name" value="ANK_REP_REGION"/>
    <property type="match status" value="4"/>
</dbReference>
<accession>A0AAI8VBI3</accession>
<feature type="region of interest" description="Disordered" evidence="4">
    <location>
        <begin position="301"/>
        <end position="334"/>
    </location>
</feature>
<feature type="compositionally biased region" description="Polar residues" evidence="4">
    <location>
        <begin position="312"/>
        <end position="323"/>
    </location>
</feature>
<evidence type="ECO:0000256" key="1">
    <source>
        <dbReference type="ARBA" id="ARBA00022737"/>
    </source>
</evidence>
<dbReference type="EMBL" id="CAUWAG010000003">
    <property type="protein sequence ID" value="CAJ2501939.1"/>
    <property type="molecule type" value="Genomic_DNA"/>
</dbReference>
<protein>
    <submittedName>
        <fullName evidence="5">Uu.00g047920.m01.CDS01</fullName>
    </submittedName>
</protein>
<keyword evidence="2 3" id="KW-0040">ANK repeat</keyword>
<sequence>MASIAHLPPEVLLQVIASLGGPHHKDSLAALDATNRRHYAYANPVLYDLEARDEHSYTLYAAAQSGAARTLQQLIDAGVDVGRPWYYILSRLRLEAGRFRRRVFTGEYASEAELPVLRRRRRLFRYLKRTSPSARRDCPLEGADWVNWFDDASLDDDDDCELEVGVVEGPPACCCFTKRADMYVVDPRNATIYWTALHAAALGGDERTVELLIANGADVNASSDGFCECGNVSFGVWADDVYGPNRTGGMGAVRVEDLWAEEEGRRPTMAPATPLLIAICHGHESVARLLLRRGASPFLEVSSPTGPGFDDNTGTGAHSSSSREAQREPASGVRGRWKGVTALHLASHRGFGTLVRHLLEDGYQSEVDVEDDIGQTPLAYLFGAGNFDDVVPYLLSRGANINVDLGGGATTLLEACWHGRYDDAVN</sequence>
<dbReference type="AlphaFoldDB" id="A0AAI8VBI3"/>
<feature type="repeat" description="ANK" evidence="3">
    <location>
        <begin position="373"/>
        <end position="406"/>
    </location>
</feature>
<evidence type="ECO:0000256" key="2">
    <source>
        <dbReference type="ARBA" id="ARBA00023043"/>
    </source>
</evidence>
<evidence type="ECO:0000313" key="6">
    <source>
        <dbReference type="Proteomes" id="UP001295740"/>
    </source>
</evidence>
<name>A0AAI8VBI3_9PEZI</name>
<proteinExistence type="predicted"/>
<comment type="caution">
    <text evidence="5">The sequence shown here is derived from an EMBL/GenBank/DDBJ whole genome shotgun (WGS) entry which is preliminary data.</text>
</comment>
<dbReference type="PANTHER" id="PTHR24189:SF50">
    <property type="entry name" value="ANKYRIN REPEAT AND SOCS BOX PROTEIN 2"/>
    <property type="match status" value="1"/>
</dbReference>
<dbReference type="InterPro" id="IPR002110">
    <property type="entry name" value="Ankyrin_rpt"/>
</dbReference>
<dbReference type="Gene3D" id="1.25.40.20">
    <property type="entry name" value="Ankyrin repeat-containing domain"/>
    <property type="match status" value="2"/>
</dbReference>
<dbReference type="Pfam" id="PF00023">
    <property type="entry name" value="Ank"/>
    <property type="match status" value="2"/>
</dbReference>
<dbReference type="SUPFAM" id="SSF48403">
    <property type="entry name" value="Ankyrin repeat"/>
    <property type="match status" value="1"/>
</dbReference>
<evidence type="ECO:0000256" key="4">
    <source>
        <dbReference type="SAM" id="MobiDB-lite"/>
    </source>
</evidence>
<dbReference type="PROSITE" id="PS50088">
    <property type="entry name" value="ANK_REPEAT"/>
    <property type="match status" value="4"/>
</dbReference>
<dbReference type="SMART" id="SM00248">
    <property type="entry name" value="ANK"/>
    <property type="match status" value="5"/>
</dbReference>
<gene>
    <name evidence="5" type="ORF">KHLLAP_LOCUS2407</name>
</gene>
<keyword evidence="1" id="KW-0677">Repeat</keyword>
<dbReference type="InterPro" id="IPR050745">
    <property type="entry name" value="Multifunctional_regulatory"/>
</dbReference>
<feature type="repeat" description="ANK" evidence="3">
    <location>
        <begin position="195"/>
        <end position="224"/>
    </location>
</feature>
<reference evidence="5" key="1">
    <citation type="submission" date="2023-10" db="EMBL/GenBank/DDBJ databases">
        <authorList>
            <person name="Hackl T."/>
        </authorList>
    </citation>
    <scope>NUCLEOTIDE SEQUENCE</scope>
</reference>
<evidence type="ECO:0000313" key="5">
    <source>
        <dbReference type="EMBL" id="CAJ2501939.1"/>
    </source>
</evidence>
<feature type="repeat" description="ANK" evidence="3">
    <location>
        <begin position="270"/>
        <end position="296"/>
    </location>
</feature>
<feature type="repeat" description="ANK" evidence="3">
    <location>
        <begin position="338"/>
        <end position="362"/>
    </location>
</feature>